<dbReference type="InterPro" id="IPR001965">
    <property type="entry name" value="Znf_PHD"/>
</dbReference>
<dbReference type="CDD" id="cd15568">
    <property type="entry name" value="PHD5_NSD"/>
    <property type="match status" value="1"/>
</dbReference>
<feature type="region of interest" description="Disordered" evidence="5">
    <location>
        <begin position="1524"/>
        <end position="1587"/>
    </location>
</feature>
<dbReference type="SMART" id="SM00249">
    <property type="entry name" value="PHD"/>
    <property type="match status" value="1"/>
</dbReference>
<feature type="region of interest" description="Disordered" evidence="5">
    <location>
        <begin position="1611"/>
        <end position="1682"/>
    </location>
</feature>
<dbReference type="GO" id="GO:0003677">
    <property type="term" value="F:DNA binding"/>
    <property type="evidence" value="ECO:0007669"/>
    <property type="project" value="InterPro"/>
</dbReference>
<dbReference type="SUPFAM" id="SSF57903">
    <property type="entry name" value="FYVE/PHD zinc finger"/>
    <property type="match status" value="1"/>
</dbReference>
<feature type="region of interest" description="Disordered" evidence="5">
    <location>
        <begin position="442"/>
        <end position="493"/>
    </location>
</feature>
<dbReference type="EMBL" id="JACEFO010001882">
    <property type="protein sequence ID" value="KAF8696394.1"/>
    <property type="molecule type" value="Genomic_DNA"/>
</dbReference>
<keyword evidence="10" id="KW-1185">Reference proteome</keyword>
<dbReference type="InterPro" id="IPR011011">
    <property type="entry name" value="Znf_FYVE_PHD"/>
</dbReference>
<feature type="compositionally biased region" description="Polar residues" evidence="5">
    <location>
        <begin position="1524"/>
        <end position="1536"/>
    </location>
</feature>
<feature type="domain" description="GYF" evidence="7">
    <location>
        <begin position="1061"/>
        <end position="1115"/>
    </location>
</feature>
<feature type="compositionally biased region" description="Acidic residues" evidence="5">
    <location>
        <begin position="376"/>
        <end position="387"/>
    </location>
</feature>
<proteinExistence type="predicted"/>
<dbReference type="Pfam" id="PF02213">
    <property type="entry name" value="GYF"/>
    <property type="match status" value="1"/>
</dbReference>
<feature type="zinc finger region" description="C3H1-type" evidence="4">
    <location>
        <begin position="1586"/>
        <end position="1612"/>
    </location>
</feature>
<dbReference type="Gene3D" id="3.30.40.10">
    <property type="entry name" value="Zinc/RING finger domain, C3HC4 (zinc finger)"/>
    <property type="match status" value="1"/>
</dbReference>
<evidence type="ECO:0000259" key="8">
    <source>
        <dbReference type="PROSITE" id="PS51925"/>
    </source>
</evidence>
<dbReference type="InterPro" id="IPR036885">
    <property type="entry name" value="SWIB_MDM2_dom_sf"/>
</dbReference>
<evidence type="ECO:0000256" key="5">
    <source>
        <dbReference type="SAM" id="MobiDB-lite"/>
    </source>
</evidence>
<feature type="compositionally biased region" description="Basic residues" evidence="5">
    <location>
        <begin position="475"/>
        <end position="485"/>
    </location>
</feature>
<feature type="region of interest" description="Disordered" evidence="5">
    <location>
        <begin position="366"/>
        <end position="398"/>
    </location>
</feature>
<sequence>MTDAEPPPAVEVEEAMPTTPDIALDSEGCQDVEAIKGEEDGGAPYGEVGKLGESLKPHGDGVVADEHMGIAEDPNLPDAKSDEPEDADAKSDEPEDAGAEVQADDVASAVDVLKEGVGVAVASSTLVDAPTEVGMQTNEATAVDDFTEVGAALVTSTSMDDPTEMGSSLVIDDCNIVSTGGVHRPDEQPDKVAGADSLDADMAAPLVNDVQDDSASTDKDVAASDDVAQGHETPLMDVSTALLNEVDTESVKARDHVAEDTNMDTQVQTGNDNEAEGVSTIAATTRDNSEKHNGAVGIDAFGQGIETERDGLTGDGEQKEIASADEDHVEEEGVQMDALNITGDMDKEGRIVVDNIADEAVDGMAVPEEKSAQMDEAGDDTPEEEDAQMGGLGLTGNDNEQEEAVVADHDGLEENAMLIDAAATTNDDDEDDGIVGEDVAEAATGTVGDDAPEEDAAPMDSDDDDDEPPPLVARKGGRHRKRGRPSSKAQAAVKVSIKKKDEEEVCFICFDGGDLVICDRRGCPKAYHPSCVNRDDDFFKSKGRWNCGMYDTSDVDFDDKSSWWYLFKDYWLNLKTNLSLTVEEISAAKSQKSHELPDTNDEEAISESSSGRHLENNTPKKRGRKRLKEAAIEDGSEGKESTRKSTKPGLSSIRDAQTSPGKKVRKLSRRSLGSQHSLKESESIGTSTSSAEEANWASEELLNFVAHMRNGDKSFISQFDVQPLLLDYIKRNNLRDPRRTSQIICDSLLQSLFGKKRVGHFEMLKLLESHFATSEVSPSADENHGGVVDPDPSQDADGNSEASVVMSSEKRRKSRKYDQKRQPNLDDYAAIDNHNIGLMYLRRNLMEELIGDVETFDEKVVGSFVRIRIPGRGSGEGKGSPNFEIFTLRECVEKLKLLSTPEERARRLNEEPEIHADPAMDPDYESPEEQEQETERNSFNKSRGSFLRKDGNLVSPVKGDGRTSLQRDPKSNWESNRNTWAESSSHMESPLSQRSTFSPQGESASYASKSDSPNIGAQTVKLEGTTHSTSQGPSGVPSGILAANVAPGAKTALQPAINESEKIWQYMDPSNKIQGPFSIIQLRKWNSNGYFPPSLKIWKASEKQDDSILLTDALAGKFEKDLPPWEPPHVSSSQIGKTPLREESTITGEQTPKSGVPKSFSSSNQTQDYSSTNLGATMIHSGTQGYYGMQNSHVAHTNQQSLTGSWNAASSQFGVAVNPMTPTQPAMGSFTGQNIVAAGNMGHITPGMAPAAAELTSDLPSQNKISSALPHIHDRLADGSESKLADASGSHGRVSSSAEGRLFKKASLLQLDSFTAHFDPVSYSQNCETGAKFMVLLSLNVSQTNSIVVVSPADTRHQMSTPSAAPVQPVVTAIAGSDTQSSGWAISAQGANTSVQSQVAGNMTWGPAPQGDASMGWGMMGQSNMNMPWVASAQGASGYNMGVTMPTQPSAVPSVGWVPNPGNTSMNMIWAATQGQGTPNAAAMMGGQMQGVAMANWGGVAAGNANTYPGWGTQQIGNMNQNVSWSAPVQGTPGQANNNMNWNASNGNPDWNNQQRDNGGRHSGHRDSGGRWKSRSGGDGGSRGHRPPGVCWSYVNSGHCWKVDCRYTHPPNTDGYSSRNDRQFDRQHSGNERRFDNHNERNDRQFDRQPPDSERPDDRHNSRDDDRHDDQQADRSQSRERR</sequence>
<dbReference type="InterPro" id="IPR019835">
    <property type="entry name" value="SWIB_domain"/>
</dbReference>
<feature type="region of interest" description="Disordered" evidence="5">
    <location>
        <begin position="36"/>
        <end position="102"/>
    </location>
</feature>
<feature type="compositionally biased region" description="Basic and acidic residues" evidence="5">
    <location>
        <begin position="79"/>
        <end position="92"/>
    </location>
</feature>
<dbReference type="SUPFAM" id="SSF159042">
    <property type="entry name" value="Plus3-like"/>
    <property type="match status" value="1"/>
</dbReference>
<dbReference type="Gene3D" id="1.10.245.10">
    <property type="entry name" value="SWIB/MDM2 domain"/>
    <property type="match status" value="1"/>
</dbReference>
<feature type="compositionally biased region" description="Basic and acidic residues" evidence="5">
    <location>
        <begin position="1619"/>
        <end position="1682"/>
    </location>
</feature>
<dbReference type="InterPro" id="IPR036128">
    <property type="entry name" value="Plus3-like_sf"/>
</dbReference>
<feature type="compositionally biased region" description="Basic and acidic residues" evidence="5">
    <location>
        <begin position="959"/>
        <end position="971"/>
    </location>
</feature>
<evidence type="ECO:0000256" key="4">
    <source>
        <dbReference type="PROSITE-ProRule" id="PRU00723"/>
    </source>
</evidence>
<dbReference type="CDD" id="cd10567">
    <property type="entry name" value="SWIB-MDM2_like"/>
    <property type="match status" value="1"/>
</dbReference>
<dbReference type="InterPro" id="IPR004343">
    <property type="entry name" value="Plus-3_dom"/>
</dbReference>
<reference evidence="9" key="1">
    <citation type="submission" date="2020-07" db="EMBL/GenBank/DDBJ databases">
        <title>Genome sequence and genetic diversity analysis of an under-domesticated orphan crop, white fonio (Digitaria exilis).</title>
        <authorList>
            <person name="Bennetzen J.L."/>
            <person name="Chen S."/>
            <person name="Ma X."/>
            <person name="Wang X."/>
            <person name="Yssel A.E.J."/>
            <person name="Chaluvadi S.R."/>
            <person name="Johnson M."/>
            <person name="Gangashetty P."/>
            <person name="Hamidou F."/>
            <person name="Sanogo M.D."/>
            <person name="Zwaenepoel A."/>
            <person name="Wallace J."/>
            <person name="Van De Peer Y."/>
            <person name="Van Deynze A."/>
        </authorList>
    </citation>
    <scope>NUCLEOTIDE SEQUENCE</scope>
    <source>
        <tissue evidence="9">Leaves</tissue>
    </source>
</reference>
<keyword evidence="3 4" id="KW-0862">Zinc</keyword>
<dbReference type="Proteomes" id="UP000636709">
    <property type="component" value="Unassembled WGS sequence"/>
</dbReference>
<feature type="compositionally biased region" description="Low complexity" evidence="5">
    <location>
        <begin position="1537"/>
        <end position="1548"/>
    </location>
</feature>
<feature type="compositionally biased region" description="Acidic residues" evidence="5">
    <location>
        <begin position="920"/>
        <end position="932"/>
    </location>
</feature>
<keyword evidence="1 4" id="KW-0479">Metal-binding</keyword>
<feature type="domain" description="DM2" evidence="8">
    <location>
        <begin position="690"/>
        <end position="773"/>
    </location>
</feature>
<feature type="compositionally biased region" description="Basic and acidic residues" evidence="5">
    <location>
        <begin position="53"/>
        <end position="70"/>
    </location>
</feature>
<feature type="region of interest" description="Disordered" evidence="5">
    <location>
        <begin position="1120"/>
        <end position="1169"/>
    </location>
</feature>
<gene>
    <name evidence="9" type="ORF">HU200_037305</name>
</gene>
<protein>
    <recommendedName>
        <fullName evidence="11">Zinc finger CCCH domain-containing protein 19</fullName>
    </recommendedName>
</protein>
<evidence type="ECO:0000256" key="3">
    <source>
        <dbReference type="ARBA" id="ARBA00022833"/>
    </source>
</evidence>
<evidence type="ECO:0000313" key="9">
    <source>
        <dbReference type="EMBL" id="KAF8696394.1"/>
    </source>
</evidence>
<feature type="compositionally biased region" description="Basic and acidic residues" evidence="5">
    <location>
        <begin position="903"/>
        <end position="918"/>
    </location>
</feature>
<dbReference type="SMART" id="SM00151">
    <property type="entry name" value="SWIB"/>
    <property type="match status" value="1"/>
</dbReference>
<keyword evidence="2 4" id="KW-0863">Zinc-finger</keyword>
<dbReference type="FunFam" id="1.10.245.10:FF:000003">
    <property type="entry name" value="Zinc finger CCCH domain-containing protein 19"/>
    <property type="match status" value="1"/>
</dbReference>
<dbReference type="SUPFAM" id="SSF55277">
    <property type="entry name" value="GYF domain"/>
    <property type="match status" value="1"/>
</dbReference>
<dbReference type="Pfam" id="PF02201">
    <property type="entry name" value="SWIB"/>
    <property type="match status" value="1"/>
</dbReference>
<dbReference type="PROSITE" id="PS50103">
    <property type="entry name" value="ZF_C3H1"/>
    <property type="match status" value="1"/>
</dbReference>
<dbReference type="CDD" id="cd00072">
    <property type="entry name" value="GYF"/>
    <property type="match status" value="1"/>
</dbReference>
<accession>A0A835BCZ8</accession>
<evidence type="ECO:0000259" key="7">
    <source>
        <dbReference type="PROSITE" id="PS50829"/>
    </source>
</evidence>
<dbReference type="PROSITE" id="PS51925">
    <property type="entry name" value="SWIB_MDM2"/>
    <property type="match status" value="1"/>
</dbReference>
<feature type="compositionally biased region" description="Basic and acidic residues" evidence="5">
    <location>
        <begin position="628"/>
        <end position="643"/>
    </location>
</feature>
<feature type="compositionally biased region" description="Polar residues" evidence="5">
    <location>
        <begin position="796"/>
        <end position="806"/>
    </location>
</feature>
<evidence type="ECO:0008006" key="11">
    <source>
        <dbReference type="Google" id="ProtNLM"/>
    </source>
</evidence>
<dbReference type="SMART" id="SM00719">
    <property type="entry name" value="Plus3"/>
    <property type="match status" value="1"/>
</dbReference>
<dbReference type="PROSITE" id="PS50829">
    <property type="entry name" value="GYF"/>
    <property type="match status" value="1"/>
</dbReference>
<dbReference type="InterPro" id="IPR003121">
    <property type="entry name" value="SWIB_MDM2_domain"/>
</dbReference>
<dbReference type="FunFam" id="3.30.1490.40:FF:000004">
    <property type="entry name" value="Zinc finger CCCH domain-containing protein 19"/>
    <property type="match status" value="1"/>
</dbReference>
<dbReference type="SMART" id="SM00444">
    <property type="entry name" value="GYF"/>
    <property type="match status" value="1"/>
</dbReference>
<dbReference type="InterPro" id="IPR035445">
    <property type="entry name" value="GYF-like_dom_sf"/>
</dbReference>
<dbReference type="Gene3D" id="3.90.70.200">
    <property type="entry name" value="Plus-3 domain"/>
    <property type="match status" value="1"/>
</dbReference>
<evidence type="ECO:0000256" key="2">
    <source>
        <dbReference type="ARBA" id="ARBA00022771"/>
    </source>
</evidence>
<dbReference type="InterPro" id="IPR013083">
    <property type="entry name" value="Znf_RING/FYVE/PHD"/>
</dbReference>
<dbReference type="OrthoDB" id="6415790at2759"/>
<feature type="compositionally biased region" description="Polar residues" evidence="5">
    <location>
        <begin position="1145"/>
        <end position="1169"/>
    </location>
</feature>
<feature type="region of interest" description="Disordered" evidence="5">
    <location>
        <begin position="588"/>
        <end position="692"/>
    </location>
</feature>
<evidence type="ECO:0000259" key="6">
    <source>
        <dbReference type="PROSITE" id="PS50103"/>
    </source>
</evidence>
<feature type="region of interest" description="Disordered" evidence="5">
    <location>
        <begin position="776"/>
        <end position="821"/>
    </location>
</feature>
<dbReference type="PANTHER" id="PTHR46695">
    <property type="entry name" value="ZINC FINGER CCCH DOMAIN-CONTAINING PROTEIN 44-RELATED"/>
    <property type="match status" value="1"/>
</dbReference>
<dbReference type="GO" id="GO:0008270">
    <property type="term" value="F:zinc ion binding"/>
    <property type="evidence" value="ECO:0007669"/>
    <property type="project" value="UniProtKB-KW"/>
</dbReference>
<dbReference type="InterPro" id="IPR003169">
    <property type="entry name" value="GYF"/>
</dbReference>
<feature type="compositionally biased region" description="Polar residues" evidence="5">
    <location>
        <begin position="972"/>
        <end position="1016"/>
    </location>
</feature>
<name>A0A835BCZ8_9POAL</name>
<feature type="region of interest" description="Disordered" evidence="5">
    <location>
        <begin position="903"/>
        <end position="1016"/>
    </location>
</feature>
<evidence type="ECO:0000313" key="10">
    <source>
        <dbReference type="Proteomes" id="UP000636709"/>
    </source>
</evidence>
<dbReference type="PANTHER" id="PTHR46695:SF5">
    <property type="entry name" value="RNA POLYMERASE-ASSOCIATED PROTEIN RTF1 HOMOLOG"/>
    <property type="match status" value="1"/>
</dbReference>
<feature type="compositionally biased region" description="Acidic residues" evidence="5">
    <location>
        <begin position="450"/>
        <end position="468"/>
    </location>
</feature>
<dbReference type="Gene3D" id="3.30.1490.40">
    <property type="match status" value="1"/>
</dbReference>
<dbReference type="InterPro" id="IPR000571">
    <property type="entry name" value="Znf_CCCH"/>
</dbReference>
<dbReference type="SUPFAM" id="SSF47592">
    <property type="entry name" value="SWIB/MDM2 domain"/>
    <property type="match status" value="1"/>
</dbReference>
<organism evidence="9 10">
    <name type="scientific">Digitaria exilis</name>
    <dbReference type="NCBI Taxonomy" id="1010633"/>
    <lineage>
        <taxon>Eukaryota</taxon>
        <taxon>Viridiplantae</taxon>
        <taxon>Streptophyta</taxon>
        <taxon>Embryophyta</taxon>
        <taxon>Tracheophyta</taxon>
        <taxon>Spermatophyta</taxon>
        <taxon>Magnoliopsida</taxon>
        <taxon>Liliopsida</taxon>
        <taxon>Poales</taxon>
        <taxon>Poaceae</taxon>
        <taxon>PACMAD clade</taxon>
        <taxon>Panicoideae</taxon>
        <taxon>Panicodae</taxon>
        <taxon>Paniceae</taxon>
        <taxon>Anthephorinae</taxon>
        <taxon>Digitaria</taxon>
    </lineage>
</organism>
<comment type="caution">
    <text evidence="9">The sequence shown here is derived from an EMBL/GenBank/DDBJ whole genome shotgun (WGS) entry which is preliminary data.</text>
</comment>
<evidence type="ECO:0000256" key="1">
    <source>
        <dbReference type="ARBA" id="ARBA00022723"/>
    </source>
</evidence>
<feature type="domain" description="C3H1-type" evidence="6">
    <location>
        <begin position="1586"/>
        <end position="1612"/>
    </location>
</feature>